<dbReference type="SUPFAM" id="SSF53032">
    <property type="entry name" value="tRNA-intron endonuclease catalytic domain-like"/>
    <property type="match status" value="1"/>
</dbReference>
<reference evidence="4 5" key="1">
    <citation type="submission" date="2017-03" db="EMBL/GenBank/DDBJ databases">
        <title>Genomes of endolithic fungi from Antarctica.</title>
        <authorList>
            <person name="Coleine C."/>
            <person name="Masonjones S."/>
            <person name="Stajich J.E."/>
        </authorList>
    </citation>
    <scope>NUCLEOTIDE SEQUENCE [LARGE SCALE GENOMIC DNA]</scope>
    <source>
        <strain evidence="4 5">CCFEE 6314</strain>
    </source>
</reference>
<feature type="compositionally biased region" description="Polar residues" evidence="2">
    <location>
        <begin position="14"/>
        <end position="25"/>
    </location>
</feature>
<dbReference type="OrthoDB" id="10002170at2759"/>
<gene>
    <name evidence="4" type="ORF">B0A52_02308</name>
</gene>
<feature type="region of interest" description="Disordered" evidence="2">
    <location>
        <begin position="1"/>
        <end position="25"/>
    </location>
</feature>
<keyword evidence="1" id="KW-0819">tRNA processing</keyword>
<comment type="caution">
    <text evidence="4">The sequence shown here is derived from an EMBL/GenBank/DDBJ whole genome shotgun (WGS) entry which is preliminary data.</text>
</comment>
<evidence type="ECO:0000313" key="4">
    <source>
        <dbReference type="EMBL" id="RVX73181.1"/>
    </source>
</evidence>
<accession>A0A438NC54</accession>
<feature type="compositionally biased region" description="Basic residues" evidence="2">
    <location>
        <begin position="198"/>
        <end position="207"/>
    </location>
</feature>
<dbReference type="GO" id="GO:0000213">
    <property type="term" value="F:tRNA-intron lyase activity"/>
    <property type="evidence" value="ECO:0007669"/>
    <property type="project" value="TreeGrafter"/>
</dbReference>
<dbReference type="Pfam" id="PF09631">
    <property type="entry name" value="Sen15"/>
    <property type="match status" value="1"/>
</dbReference>
<dbReference type="EMBL" id="NAJM01000009">
    <property type="protein sequence ID" value="RVX73181.1"/>
    <property type="molecule type" value="Genomic_DNA"/>
</dbReference>
<dbReference type="AlphaFoldDB" id="A0A438NC54"/>
<name>A0A438NC54_EXOME</name>
<proteinExistence type="predicted"/>
<dbReference type="InterPro" id="IPR018593">
    <property type="entry name" value="tRNA-endonuc_su_Sen15"/>
</dbReference>
<protein>
    <recommendedName>
        <fullName evidence="3">tRNA-splicing endonuclease subunit Sen15 domain-containing protein</fullName>
    </recommendedName>
</protein>
<feature type="region of interest" description="Disordered" evidence="2">
    <location>
        <begin position="172"/>
        <end position="237"/>
    </location>
</feature>
<feature type="compositionally biased region" description="Pro residues" evidence="2">
    <location>
        <begin position="1"/>
        <end position="13"/>
    </location>
</feature>
<dbReference type="PANTHER" id="PTHR28518:SF1">
    <property type="entry name" value="TRNA-SPLICING ENDONUCLEASE SUBUNIT SEN15"/>
    <property type="match status" value="1"/>
</dbReference>
<feature type="compositionally biased region" description="Low complexity" evidence="2">
    <location>
        <begin position="184"/>
        <end position="196"/>
    </location>
</feature>
<dbReference type="PANTHER" id="PTHR28518">
    <property type="entry name" value="TRNA-SPLICING ENDONUCLEASE SUBUNIT SEN15"/>
    <property type="match status" value="1"/>
</dbReference>
<feature type="compositionally biased region" description="Polar residues" evidence="2">
    <location>
        <begin position="217"/>
        <end position="234"/>
    </location>
</feature>
<sequence length="274" mass="28888">MPPEPHGPVPSPQLLPSQAHPQPSALSTLLHTSGAKTPSEGLPLEILHNLRHQHDWTALKLHAVNMNGDKTSIHIISGLPPRHSYVHPDLTMQLVKHGMGESAIPVQREFVLPLAIGESWSLKRFCAVFDALPTRDAIVVSPPSSGPGDGNPAAVAVAATAAATVGLGVTTSAPVDAGERRLESSPLSTSSSGDASQSHHRPHARPGPRHDNHLVTEGSTGNGTAVTTPSSTVYHHQDHKRVLLGMKARTGGGGDSTVVYYIMQEGEIKPRQNG</sequence>
<evidence type="ECO:0000256" key="1">
    <source>
        <dbReference type="ARBA" id="ARBA00022694"/>
    </source>
</evidence>
<dbReference type="InterPro" id="IPR036167">
    <property type="entry name" value="tRNA_intron_Endo_cat-like_sf"/>
</dbReference>
<feature type="domain" description="tRNA-splicing endonuclease subunit Sen15" evidence="3">
    <location>
        <begin position="46"/>
        <end position="136"/>
    </location>
</feature>
<evidence type="ECO:0000256" key="2">
    <source>
        <dbReference type="SAM" id="MobiDB-lite"/>
    </source>
</evidence>
<evidence type="ECO:0000259" key="3">
    <source>
        <dbReference type="Pfam" id="PF09631"/>
    </source>
</evidence>
<organism evidence="4 5">
    <name type="scientific">Exophiala mesophila</name>
    <name type="common">Black yeast-like fungus</name>
    <dbReference type="NCBI Taxonomy" id="212818"/>
    <lineage>
        <taxon>Eukaryota</taxon>
        <taxon>Fungi</taxon>
        <taxon>Dikarya</taxon>
        <taxon>Ascomycota</taxon>
        <taxon>Pezizomycotina</taxon>
        <taxon>Eurotiomycetes</taxon>
        <taxon>Chaetothyriomycetidae</taxon>
        <taxon>Chaetothyriales</taxon>
        <taxon>Herpotrichiellaceae</taxon>
        <taxon>Exophiala</taxon>
    </lineage>
</organism>
<dbReference type="Proteomes" id="UP000288859">
    <property type="component" value="Unassembled WGS sequence"/>
</dbReference>
<dbReference type="GO" id="GO:0000214">
    <property type="term" value="C:tRNA-intron endonuclease complex"/>
    <property type="evidence" value="ECO:0007669"/>
    <property type="project" value="InterPro"/>
</dbReference>
<dbReference type="GO" id="GO:0000379">
    <property type="term" value="P:tRNA-type intron splice site recognition and cleavage"/>
    <property type="evidence" value="ECO:0007669"/>
    <property type="project" value="InterPro"/>
</dbReference>
<dbReference type="InterPro" id="IPR042777">
    <property type="entry name" value="Sen15_fungi"/>
</dbReference>
<dbReference type="VEuPathDB" id="FungiDB:PV10_08078"/>
<evidence type="ECO:0000313" key="5">
    <source>
        <dbReference type="Proteomes" id="UP000288859"/>
    </source>
</evidence>